<comment type="caution">
    <text evidence="3">The sequence shown here is derived from an EMBL/GenBank/DDBJ whole genome shotgun (WGS) entry which is preliminary data.</text>
</comment>
<dbReference type="PANTHER" id="PTHR43143:SF1">
    <property type="entry name" value="SERINE_THREONINE-PROTEIN PHOSPHATASE CPPED1"/>
    <property type="match status" value="1"/>
</dbReference>
<evidence type="ECO:0000256" key="1">
    <source>
        <dbReference type="SAM" id="Phobius"/>
    </source>
</evidence>
<gene>
    <name evidence="3" type="ORF">COY32_04320</name>
</gene>
<keyword evidence="1" id="KW-0812">Transmembrane</keyword>
<dbReference type="PANTHER" id="PTHR43143">
    <property type="entry name" value="METALLOPHOSPHOESTERASE, CALCINEURIN SUPERFAMILY"/>
    <property type="match status" value="1"/>
</dbReference>
<dbReference type="EMBL" id="PFNL01000116">
    <property type="protein sequence ID" value="PIZ45986.1"/>
    <property type="molecule type" value="Genomic_DNA"/>
</dbReference>
<proteinExistence type="predicted"/>
<organism evidence="3 4">
    <name type="scientific">candidate division WWE3 bacterium CG_4_10_14_0_2_um_filter_41_14</name>
    <dbReference type="NCBI Taxonomy" id="1975072"/>
    <lineage>
        <taxon>Bacteria</taxon>
        <taxon>Katanobacteria</taxon>
    </lineage>
</organism>
<keyword evidence="1" id="KW-0472">Membrane</keyword>
<dbReference type="Pfam" id="PF00149">
    <property type="entry name" value="Metallophos"/>
    <property type="match status" value="1"/>
</dbReference>
<evidence type="ECO:0000313" key="3">
    <source>
        <dbReference type="EMBL" id="PIZ45986.1"/>
    </source>
</evidence>
<dbReference type="Gene3D" id="3.60.21.10">
    <property type="match status" value="1"/>
</dbReference>
<dbReference type="AlphaFoldDB" id="A0A2M7TI43"/>
<accession>A0A2M7TI43</accession>
<protein>
    <recommendedName>
        <fullName evidence="2">Calcineurin-like phosphoesterase domain-containing protein</fullName>
    </recommendedName>
</protein>
<evidence type="ECO:0000259" key="2">
    <source>
        <dbReference type="Pfam" id="PF00149"/>
    </source>
</evidence>
<dbReference type="InterPro" id="IPR051918">
    <property type="entry name" value="STPP_CPPED1"/>
</dbReference>
<feature type="domain" description="Calcineurin-like phosphoesterase" evidence="2">
    <location>
        <begin position="67"/>
        <end position="238"/>
    </location>
</feature>
<dbReference type="InterPro" id="IPR029052">
    <property type="entry name" value="Metallo-depent_PP-like"/>
</dbReference>
<sequence length="288" mass="32160">MTKYKKQHKTRSFFVVLAAVLLGIFGWYWFVILQNASFTIDVSFLQSMFETTRSRDSVTGQQSVVFTIGLMSDSHGQTQNIIKSLEEMLQANVDLAVHLGDFTAAGEEDSFSQAYHALVDSGLPYTVMPGDHDFNWFPEYSRSNYEQYFGSSYSGTKIIGGVGLIFYENSVSDTNNDMISWLKGALEETSAATLRIFFSPKPLANPYFSTKVDSGGQQVISLLREEGIKYAVSGDTHIFAEYQDDTNSITFVTVGALGEYKSPLPQWVLMKIYADGSVTFEPKPLVDF</sequence>
<reference evidence="4" key="1">
    <citation type="submission" date="2017-09" db="EMBL/GenBank/DDBJ databases">
        <title>Depth-based differentiation of microbial function through sediment-hosted aquifers and enrichment of novel symbionts in the deep terrestrial subsurface.</title>
        <authorList>
            <person name="Probst A.J."/>
            <person name="Ladd B."/>
            <person name="Jarett J.K."/>
            <person name="Geller-Mcgrath D.E."/>
            <person name="Sieber C.M.K."/>
            <person name="Emerson J.B."/>
            <person name="Anantharaman K."/>
            <person name="Thomas B.C."/>
            <person name="Malmstrom R."/>
            <person name="Stieglmeier M."/>
            <person name="Klingl A."/>
            <person name="Woyke T."/>
            <person name="Ryan C.M."/>
            <person name="Banfield J.F."/>
        </authorList>
    </citation>
    <scope>NUCLEOTIDE SEQUENCE [LARGE SCALE GENOMIC DNA]</scope>
</reference>
<keyword evidence="1" id="KW-1133">Transmembrane helix</keyword>
<dbReference type="InterPro" id="IPR004843">
    <property type="entry name" value="Calcineurin-like_PHP"/>
</dbReference>
<feature type="transmembrane region" description="Helical" evidence="1">
    <location>
        <begin position="12"/>
        <end position="30"/>
    </location>
</feature>
<dbReference type="GO" id="GO:0016787">
    <property type="term" value="F:hydrolase activity"/>
    <property type="evidence" value="ECO:0007669"/>
    <property type="project" value="InterPro"/>
</dbReference>
<evidence type="ECO:0000313" key="4">
    <source>
        <dbReference type="Proteomes" id="UP000228920"/>
    </source>
</evidence>
<dbReference type="SUPFAM" id="SSF56300">
    <property type="entry name" value="Metallo-dependent phosphatases"/>
    <property type="match status" value="1"/>
</dbReference>
<name>A0A2M7TI43_UNCKA</name>
<dbReference type="Proteomes" id="UP000228920">
    <property type="component" value="Unassembled WGS sequence"/>
</dbReference>
<dbReference type="CDD" id="cd00838">
    <property type="entry name" value="MPP_superfamily"/>
    <property type="match status" value="1"/>
</dbReference>